<dbReference type="InterPro" id="IPR050736">
    <property type="entry name" value="Sensor_HK_Regulatory"/>
</dbReference>
<dbReference type="InterPro" id="IPR003594">
    <property type="entry name" value="HATPase_dom"/>
</dbReference>
<dbReference type="OrthoDB" id="1301080at2"/>
<keyword evidence="3" id="KW-0597">Phosphoprotein</keyword>
<dbReference type="PROSITE" id="PS50109">
    <property type="entry name" value="HIS_KIN"/>
    <property type="match status" value="1"/>
</dbReference>
<comment type="catalytic activity">
    <reaction evidence="1">
        <text>ATP + protein L-histidine = ADP + protein N-phospho-L-histidine.</text>
        <dbReference type="EC" id="2.7.13.3"/>
    </reaction>
</comment>
<dbReference type="EMBL" id="QTJU01000002">
    <property type="protein sequence ID" value="RFM28802.1"/>
    <property type="molecule type" value="Genomic_DNA"/>
</dbReference>
<keyword evidence="4" id="KW-0808">Transferase</keyword>
<dbReference type="Pfam" id="PF00571">
    <property type="entry name" value="CBS"/>
    <property type="match status" value="1"/>
</dbReference>
<dbReference type="InterPro" id="IPR046342">
    <property type="entry name" value="CBS_dom_sf"/>
</dbReference>
<dbReference type="EC" id="2.7.13.3" evidence="2"/>
<dbReference type="Proteomes" id="UP000261284">
    <property type="component" value="Unassembled WGS sequence"/>
</dbReference>
<dbReference type="SMART" id="SM00387">
    <property type="entry name" value="HATPase_c"/>
    <property type="match status" value="1"/>
</dbReference>
<evidence type="ECO:0000313" key="9">
    <source>
        <dbReference type="Proteomes" id="UP000261284"/>
    </source>
</evidence>
<dbReference type="PANTHER" id="PTHR43711:SF26">
    <property type="entry name" value="SENSOR HISTIDINE KINASE RCSC"/>
    <property type="match status" value="1"/>
</dbReference>
<evidence type="ECO:0000256" key="5">
    <source>
        <dbReference type="ARBA" id="ARBA00022777"/>
    </source>
</evidence>
<reference evidence="8 9" key="1">
    <citation type="submission" date="2018-08" db="EMBL/GenBank/DDBJ databases">
        <title>Chitinophagaceae sp. K23C18032701, a novel bacterium isolated from forest soil.</title>
        <authorList>
            <person name="Wang C."/>
        </authorList>
    </citation>
    <scope>NUCLEOTIDE SEQUENCE [LARGE SCALE GENOMIC DNA]</scope>
    <source>
        <strain evidence="8 9">K23C18032701</strain>
    </source>
</reference>
<dbReference type="GO" id="GO:0004673">
    <property type="term" value="F:protein histidine kinase activity"/>
    <property type="evidence" value="ECO:0007669"/>
    <property type="project" value="UniProtKB-EC"/>
</dbReference>
<dbReference type="PRINTS" id="PR00344">
    <property type="entry name" value="BCTRLSENSOR"/>
</dbReference>
<dbReference type="GO" id="GO:0000160">
    <property type="term" value="P:phosphorelay signal transduction system"/>
    <property type="evidence" value="ECO:0007669"/>
    <property type="project" value="UniProtKB-KW"/>
</dbReference>
<dbReference type="Gene3D" id="3.30.565.10">
    <property type="entry name" value="Histidine kinase-like ATPase, C-terminal domain"/>
    <property type="match status" value="1"/>
</dbReference>
<evidence type="ECO:0000256" key="6">
    <source>
        <dbReference type="ARBA" id="ARBA00023012"/>
    </source>
</evidence>
<name>A0A3E1NLL4_9BACT</name>
<evidence type="ECO:0000256" key="2">
    <source>
        <dbReference type="ARBA" id="ARBA00012438"/>
    </source>
</evidence>
<dbReference type="CDD" id="cd00075">
    <property type="entry name" value="HATPase"/>
    <property type="match status" value="1"/>
</dbReference>
<evidence type="ECO:0000256" key="3">
    <source>
        <dbReference type="ARBA" id="ARBA00022553"/>
    </source>
</evidence>
<dbReference type="RefSeq" id="WP_116846791.1">
    <property type="nucleotide sequence ID" value="NZ_QTJU01000002.1"/>
</dbReference>
<comment type="caution">
    <text evidence="8">The sequence shown here is derived from an EMBL/GenBank/DDBJ whole genome shotgun (WGS) entry which is preliminary data.</text>
</comment>
<evidence type="ECO:0000259" key="7">
    <source>
        <dbReference type="PROSITE" id="PS50109"/>
    </source>
</evidence>
<dbReference type="SUPFAM" id="SSF54631">
    <property type="entry name" value="CBS-domain pair"/>
    <property type="match status" value="1"/>
</dbReference>
<keyword evidence="6" id="KW-0902">Two-component regulatory system</keyword>
<gene>
    <name evidence="8" type="ORF">DXN05_08490</name>
</gene>
<dbReference type="InterPro" id="IPR004358">
    <property type="entry name" value="Sig_transdc_His_kin-like_C"/>
</dbReference>
<protein>
    <recommendedName>
        <fullName evidence="2">histidine kinase</fullName>
        <ecNumber evidence="2">2.7.13.3</ecNumber>
    </recommendedName>
</protein>
<organism evidence="8 9">
    <name type="scientific">Deminuibacter soli</name>
    <dbReference type="NCBI Taxonomy" id="2291815"/>
    <lineage>
        <taxon>Bacteria</taxon>
        <taxon>Pseudomonadati</taxon>
        <taxon>Bacteroidota</taxon>
        <taxon>Chitinophagia</taxon>
        <taxon>Chitinophagales</taxon>
        <taxon>Chitinophagaceae</taxon>
        <taxon>Deminuibacter</taxon>
    </lineage>
</organism>
<feature type="domain" description="Histidine kinase" evidence="7">
    <location>
        <begin position="123"/>
        <end position="340"/>
    </location>
</feature>
<sequence length="342" mass="39000">MTIQKFVRHNYKRIDAYSGINQVRQDLLQGEVFAVQDKETIIGLLSWYDIAAKPYNLVIDCISRKPPVFTHQSVEEVFNLMQQHNAEALLVYQQQTCVGMIYKKDLTAHFRYALLEQAEITKTIVHDIRNYISNISSITEIVTKQQRKKETAELLSYAAAACHSSLELLQELLFLDQLEQYDENRQRQPVNVHTLLQECVHTVTASATQKQITINYVATKLEWHVLGDTASLKRAFLNILNNAVKFTRVKGQITVTASAKKNQHIIVSVKDNGIGIPPNMKDRIFDKFTRVKRKGTLGEESTGLGMYITRQIVEMYAGNIRVESVENRGSVFLVEFPLLPTA</sequence>
<evidence type="ECO:0000256" key="4">
    <source>
        <dbReference type="ARBA" id="ARBA00022679"/>
    </source>
</evidence>
<dbReference type="PANTHER" id="PTHR43711">
    <property type="entry name" value="TWO-COMPONENT HISTIDINE KINASE"/>
    <property type="match status" value="1"/>
</dbReference>
<keyword evidence="5 8" id="KW-0418">Kinase</keyword>
<dbReference type="Pfam" id="PF02518">
    <property type="entry name" value="HATPase_c"/>
    <property type="match status" value="1"/>
</dbReference>
<keyword evidence="9" id="KW-1185">Reference proteome</keyword>
<dbReference type="InterPro" id="IPR000644">
    <property type="entry name" value="CBS_dom"/>
</dbReference>
<dbReference type="Gene3D" id="3.10.580.10">
    <property type="entry name" value="CBS-domain"/>
    <property type="match status" value="1"/>
</dbReference>
<dbReference type="FunFam" id="3.30.565.10:FF:000006">
    <property type="entry name" value="Sensor histidine kinase WalK"/>
    <property type="match status" value="1"/>
</dbReference>
<proteinExistence type="predicted"/>
<dbReference type="InterPro" id="IPR005467">
    <property type="entry name" value="His_kinase_dom"/>
</dbReference>
<dbReference type="AlphaFoldDB" id="A0A3E1NLL4"/>
<dbReference type="SUPFAM" id="SSF55874">
    <property type="entry name" value="ATPase domain of HSP90 chaperone/DNA topoisomerase II/histidine kinase"/>
    <property type="match status" value="1"/>
</dbReference>
<accession>A0A3E1NLL4</accession>
<evidence type="ECO:0000256" key="1">
    <source>
        <dbReference type="ARBA" id="ARBA00000085"/>
    </source>
</evidence>
<evidence type="ECO:0000313" key="8">
    <source>
        <dbReference type="EMBL" id="RFM28802.1"/>
    </source>
</evidence>
<dbReference type="InterPro" id="IPR036890">
    <property type="entry name" value="HATPase_C_sf"/>
</dbReference>